<gene>
    <name evidence="7" type="ORF">FHX50_001440</name>
</gene>
<feature type="signal peptide" evidence="5">
    <location>
        <begin position="1"/>
        <end position="20"/>
    </location>
</feature>
<evidence type="ECO:0000256" key="1">
    <source>
        <dbReference type="ARBA" id="ARBA00004196"/>
    </source>
</evidence>
<name>A0A839QTU6_9MICO</name>
<sequence length="339" mass="35451">MNVSRRSLLTASAAATAAFAATALSACTTSASSPGAGGSDSSSDDAAPVTIKHIYGTTEIPSTPTRVATVSWVNADTALALGVVPVAMPAMEWGGNGNRSTDWIDAKLAELGGPAPTLFSEADGINADAIAAATPDVILAAYSGLTKDEYEKLSKIARVVGPIKANYLTSWQEAATVIGAALRKDPKELISSVEKQITDAGKDIPKGTTFIASTLDTAANTISLYTGDDTRPRLLRALGMTEAEVVRKNAPKDQFFFEWSPERADELDSDVIYSWIPAGTKPEAVKANSLFGRIPAVQNDKLIVTDSDHATLSVSAASALSLPWAVKNVIPAWIETITA</sequence>
<dbReference type="EMBL" id="JACHWP010000003">
    <property type="protein sequence ID" value="MBB3023155.1"/>
    <property type="molecule type" value="Genomic_DNA"/>
</dbReference>
<reference evidence="7 8" key="1">
    <citation type="submission" date="2020-08" db="EMBL/GenBank/DDBJ databases">
        <title>Sequencing the genomes of 1000 actinobacteria strains.</title>
        <authorList>
            <person name="Klenk H.-P."/>
        </authorList>
    </citation>
    <scope>NUCLEOTIDE SEQUENCE [LARGE SCALE GENOMIC DNA]</scope>
    <source>
        <strain evidence="7 8">DSM 23040</strain>
    </source>
</reference>
<comment type="subcellular location">
    <subcellularLocation>
        <location evidence="1">Cell envelope</location>
    </subcellularLocation>
</comment>
<dbReference type="GO" id="GO:1901678">
    <property type="term" value="P:iron coordination entity transport"/>
    <property type="evidence" value="ECO:0007669"/>
    <property type="project" value="UniProtKB-ARBA"/>
</dbReference>
<organism evidence="7 8">
    <name type="scientific">Helcobacillus massiliensis</name>
    <dbReference type="NCBI Taxonomy" id="521392"/>
    <lineage>
        <taxon>Bacteria</taxon>
        <taxon>Bacillati</taxon>
        <taxon>Actinomycetota</taxon>
        <taxon>Actinomycetes</taxon>
        <taxon>Micrococcales</taxon>
        <taxon>Dermabacteraceae</taxon>
        <taxon>Helcobacillus</taxon>
    </lineage>
</organism>
<keyword evidence="4 5" id="KW-0732">Signal</keyword>
<comment type="caution">
    <text evidence="7">The sequence shown here is derived from an EMBL/GenBank/DDBJ whole genome shotgun (WGS) entry which is preliminary data.</text>
</comment>
<keyword evidence="8" id="KW-1185">Reference proteome</keyword>
<dbReference type="Pfam" id="PF01497">
    <property type="entry name" value="Peripla_BP_2"/>
    <property type="match status" value="1"/>
</dbReference>
<keyword evidence="3" id="KW-0813">Transport</keyword>
<dbReference type="InterPro" id="IPR006311">
    <property type="entry name" value="TAT_signal"/>
</dbReference>
<evidence type="ECO:0000256" key="4">
    <source>
        <dbReference type="ARBA" id="ARBA00022729"/>
    </source>
</evidence>
<dbReference type="InterPro" id="IPR051313">
    <property type="entry name" value="Bact_iron-sidero_bind"/>
</dbReference>
<dbReference type="PROSITE" id="PS50983">
    <property type="entry name" value="FE_B12_PBP"/>
    <property type="match status" value="1"/>
</dbReference>
<feature type="domain" description="Fe/B12 periplasmic-binding" evidence="6">
    <location>
        <begin position="66"/>
        <end position="337"/>
    </location>
</feature>
<accession>A0A839QTU6</accession>
<evidence type="ECO:0000313" key="7">
    <source>
        <dbReference type="EMBL" id="MBB3023155.1"/>
    </source>
</evidence>
<evidence type="ECO:0000256" key="5">
    <source>
        <dbReference type="SAM" id="SignalP"/>
    </source>
</evidence>
<feature type="chain" id="PRO_5032972083" evidence="5">
    <location>
        <begin position="21"/>
        <end position="339"/>
    </location>
</feature>
<dbReference type="InterPro" id="IPR002491">
    <property type="entry name" value="ABC_transptr_periplasmic_BD"/>
</dbReference>
<dbReference type="GO" id="GO:0030288">
    <property type="term" value="C:outer membrane-bounded periplasmic space"/>
    <property type="evidence" value="ECO:0007669"/>
    <property type="project" value="TreeGrafter"/>
</dbReference>
<dbReference type="PROSITE" id="PS51318">
    <property type="entry name" value="TAT"/>
    <property type="match status" value="1"/>
</dbReference>
<dbReference type="RefSeq" id="WP_183376081.1">
    <property type="nucleotide sequence ID" value="NZ_CBCSFZ010000006.1"/>
</dbReference>
<evidence type="ECO:0000259" key="6">
    <source>
        <dbReference type="PROSITE" id="PS50983"/>
    </source>
</evidence>
<dbReference type="SUPFAM" id="SSF53807">
    <property type="entry name" value="Helical backbone' metal receptor"/>
    <property type="match status" value="1"/>
</dbReference>
<evidence type="ECO:0000256" key="2">
    <source>
        <dbReference type="ARBA" id="ARBA00008814"/>
    </source>
</evidence>
<proteinExistence type="inferred from homology"/>
<dbReference type="PANTHER" id="PTHR30532">
    <property type="entry name" value="IRON III DICITRATE-BINDING PERIPLASMIC PROTEIN"/>
    <property type="match status" value="1"/>
</dbReference>
<comment type="similarity">
    <text evidence="2">Belongs to the bacterial solute-binding protein 8 family.</text>
</comment>
<protein>
    <submittedName>
        <fullName evidence="7">Iron complex transport system substrate-binding protein</fullName>
    </submittedName>
</protein>
<evidence type="ECO:0000256" key="3">
    <source>
        <dbReference type="ARBA" id="ARBA00022448"/>
    </source>
</evidence>
<dbReference type="PROSITE" id="PS51257">
    <property type="entry name" value="PROKAR_LIPOPROTEIN"/>
    <property type="match status" value="1"/>
</dbReference>
<dbReference type="PANTHER" id="PTHR30532:SF24">
    <property type="entry name" value="FERRIC ENTEROBACTIN-BINDING PERIPLASMIC PROTEIN FEPB"/>
    <property type="match status" value="1"/>
</dbReference>
<dbReference type="Proteomes" id="UP000568050">
    <property type="component" value="Unassembled WGS sequence"/>
</dbReference>
<dbReference type="Gene3D" id="3.40.50.1980">
    <property type="entry name" value="Nitrogenase molybdenum iron protein domain"/>
    <property type="match status" value="2"/>
</dbReference>
<evidence type="ECO:0000313" key="8">
    <source>
        <dbReference type="Proteomes" id="UP000568050"/>
    </source>
</evidence>
<dbReference type="AlphaFoldDB" id="A0A839QTU6"/>